<dbReference type="InterPro" id="IPR001647">
    <property type="entry name" value="HTH_TetR"/>
</dbReference>
<sequence length="230" mass="26046">MVIFLLYYVKLLKIVNGTSTFNSYAEQGERIMGKVDENKKKKKEALFNTAYELFVTKGINGTSISDIVEKAGVAKGTFYLYFKDKYDVKNKLIAHKTHELFTKAGAAMEEAGVAGLEEQLIFIIDHIVNELVDNKALLNFISKNLVMGALRSALLTGESSDAVFYDKYMMLLENDSHTYTDEDVMLFTIVELAGSTCYNSILFEEPLPIGQYKPFLYRTVRLIIQSHRTT</sequence>
<evidence type="ECO:0000256" key="2">
    <source>
        <dbReference type="PROSITE-ProRule" id="PRU00335"/>
    </source>
</evidence>
<dbReference type="InterPro" id="IPR009057">
    <property type="entry name" value="Homeodomain-like_sf"/>
</dbReference>
<comment type="caution">
    <text evidence="4">The sequence shown here is derived from an EMBL/GenBank/DDBJ whole genome shotgun (WGS) entry which is preliminary data.</text>
</comment>
<keyword evidence="1 2" id="KW-0238">DNA-binding</keyword>
<protein>
    <submittedName>
        <fullName evidence="4">Transcriptional regulator, TetR family</fullName>
    </submittedName>
</protein>
<dbReference type="PANTHER" id="PTHR43479">
    <property type="entry name" value="ACREF/ENVCD OPERON REPRESSOR-RELATED"/>
    <property type="match status" value="1"/>
</dbReference>
<reference evidence="4" key="1">
    <citation type="submission" date="2009-02" db="EMBL/GenBank/DDBJ databases">
        <authorList>
            <person name="Fulton L."/>
            <person name="Clifton S."/>
            <person name="Fulton B."/>
            <person name="Xu J."/>
            <person name="Minx P."/>
            <person name="Pepin K.H."/>
            <person name="Johnson M."/>
            <person name="Bhonagiri V."/>
            <person name="Nash W.E."/>
            <person name="Mardis E.R."/>
            <person name="Wilson R.K."/>
        </authorList>
    </citation>
    <scope>NUCLEOTIDE SEQUENCE [LARGE SCALE GENOMIC DNA]</scope>
    <source>
        <strain evidence="4">DSM 15053</strain>
    </source>
</reference>
<organism evidence="4 5">
    <name type="scientific">[Clostridium] hylemonae DSM 15053</name>
    <dbReference type="NCBI Taxonomy" id="553973"/>
    <lineage>
        <taxon>Bacteria</taxon>
        <taxon>Bacillati</taxon>
        <taxon>Bacillota</taxon>
        <taxon>Clostridia</taxon>
        <taxon>Lachnospirales</taxon>
        <taxon>Lachnospiraceae</taxon>
    </lineage>
</organism>
<reference evidence="4" key="2">
    <citation type="submission" date="2013-06" db="EMBL/GenBank/DDBJ databases">
        <title>Draft genome sequence of Clostridium hylemonae (DSM 15053).</title>
        <authorList>
            <person name="Sudarsanam P."/>
            <person name="Ley R."/>
            <person name="Guruge J."/>
            <person name="Turnbaugh P.J."/>
            <person name="Mahowald M."/>
            <person name="Liep D."/>
            <person name="Gordon J."/>
        </authorList>
    </citation>
    <scope>NUCLEOTIDE SEQUENCE</scope>
    <source>
        <strain evidence="4">DSM 15053</strain>
    </source>
</reference>
<dbReference type="PROSITE" id="PS01081">
    <property type="entry name" value="HTH_TETR_1"/>
    <property type="match status" value="1"/>
</dbReference>
<dbReference type="PANTHER" id="PTHR43479:SF11">
    <property type="entry name" value="ACREF_ENVCD OPERON REPRESSOR-RELATED"/>
    <property type="match status" value="1"/>
</dbReference>
<dbReference type="AlphaFoldDB" id="C0BY03"/>
<keyword evidence="5" id="KW-1185">Reference proteome</keyword>
<dbReference type="SUPFAM" id="SSF46689">
    <property type="entry name" value="Homeodomain-like"/>
    <property type="match status" value="1"/>
</dbReference>
<dbReference type="STRING" id="553973.CLOHYLEM_04690"/>
<name>C0BY03_9FIRM</name>
<dbReference type="Gene3D" id="1.10.357.10">
    <property type="entry name" value="Tetracycline Repressor, domain 2"/>
    <property type="match status" value="1"/>
</dbReference>
<evidence type="ECO:0000256" key="1">
    <source>
        <dbReference type="ARBA" id="ARBA00023125"/>
    </source>
</evidence>
<proteinExistence type="predicted"/>
<dbReference type="Proteomes" id="UP000004893">
    <property type="component" value="Unassembled WGS sequence"/>
</dbReference>
<dbReference type="EMBL" id="ABYI02000015">
    <property type="protein sequence ID" value="EEG75160.1"/>
    <property type="molecule type" value="Genomic_DNA"/>
</dbReference>
<feature type="DNA-binding region" description="H-T-H motif" evidence="2">
    <location>
        <begin position="63"/>
        <end position="82"/>
    </location>
</feature>
<feature type="domain" description="HTH tetR-type" evidence="3">
    <location>
        <begin position="40"/>
        <end position="100"/>
    </location>
</feature>
<gene>
    <name evidence="4" type="ORF">CLOHYLEM_04690</name>
</gene>
<dbReference type="PRINTS" id="PR00455">
    <property type="entry name" value="HTHTETR"/>
</dbReference>
<dbReference type="HOGENOM" id="CLU_069356_12_2_9"/>
<dbReference type="InterPro" id="IPR023772">
    <property type="entry name" value="DNA-bd_HTH_TetR-type_CS"/>
</dbReference>
<dbReference type="eggNOG" id="COG1309">
    <property type="taxonomic scope" value="Bacteria"/>
</dbReference>
<evidence type="ECO:0000313" key="5">
    <source>
        <dbReference type="Proteomes" id="UP000004893"/>
    </source>
</evidence>
<evidence type="ECO:0000313" key="4">
    <source>
        <dbReference type="EMBL" id="EEG75160.1"/>
    </source>
</evidence>
<dbReference type="GO" id="GO:0003677">
    <property type="term" value="F:DNA binding"/>
    <property type="evidence" value="ECO:0007669"/>
    <property type="project" value="UniProtKB-UniRule"/>
</dbReference>
<dbReference type="Pfam" id="PF00440">
    <property type="entry name" value="TetR_N"/>
    <property type="match status" value="1"/>
</dbReference>
<evidence type="ECO:0000259" key="3">
    <source>
        <dbReference type="PROSITE" id="PS50977"/>
    </source>
</evidence>
<accession>C0BY03</accession>
<dbReference type="InterPro" id="IPR050624">
    <property type="entry name" value="HTH-type_Tx_Regulator"/>
</dbReference>
<dbReference type="PROSITE" id="PS50977">
    <property type="entry name" value="HTH_TETR_2"/>
    <property type="match status" value="1"/>
</dbReference>